<reference evidence="4" key="2">
    <citation type="submission" date="2007-04" db="EMBL/GenBank/DDBJ databases">
        <title>Complete genome sequence of the nitrogen-fixing bacterium Azorhizobium caulinodans ORS571.</title>
        <authorList>
            <person name="Lee K.B."/>
            <person name="Backer P.D."/>
            <person name="Aono T."/>
            <person name="Liu C.T."/>
            <person name="Suzuki S."/>
            <person name="Suzuki T."/>
            <person name="Kaneko T."/>
            <person name="Yamada M."/>
            <person name="Tabata S."/>
            <person name="Kupfer D.M."/>
            <person name="Najar F.Z."/>
            <person name="Wiley G.B."/>
            <person name="Roe B."/>
            <person name="Binnewies T."/>
            <person name="Ussery D."/>
            <person name="Vereecke D."/>
            <person name="Gevers D."/>
            <person name="Holsters M."/>
            <person name="Oyaizu H."/>
        </authorList>
    </citation>
    <scope>NUCLEOTIDE SEQUENCE [LARGE SCALE GENOMIC DNA]</scope>
    <source>
        <strain evidence="4">ATCC 43989 / DSM 5975 / JCM 20966 / LMG 6465 / NBRC 14845 / NCIMB 13405 / ORS 571</strain>
    </source>
</reference>
<evidence type="ECO:0000313" key="3">
    <source>
        <dbReference type="EMBL" id="BAF90239.1"/>
    </source>
</evidence>
<keyword evidence="4" id="KW-1185">Reference proteome</keyword>
<gene>
    <name evidence="3" type="ordered locus">AZC_4241</name>
</gene>
<dbReference type="KEGG" id="azc:AZC_4241"/>
<reference evidence="3 4" key="6">
    <citation type="journal article" date="2011" name="Appl. Environ. Microbiol.">
        <title>Involvement of the azorhizobial chromosome partition gene (parA) in the onset of bacteroid differentiation during Sesbania rostrata stem nodule development.</title>
        <authorList>
            <person name="Liu CT."/>
            <person name="Lee KB."/>
            <person name="Wang YS."/>
            <person name="Peng MH."/>
            <person name="Lee KT."/>
            <person name="Suzuki S."/>
            <person name="Suzuki T."/>
            <person name="Oyaizu H."/>
        </authorList>
    </citation>
    <scope>NUCLEOTIDE SEQUENCE [LARGE SCALE GENOMIC DNA]</scope>
    <source>
        <strain evidence="4">ATCC 43989 / DSM 5975 / JCM 20966 / LMG 6465 / NBRC 14845 / NCIMB 13405 / ORS 571</strain>
    </source>
</reference>
<dbReference type="EMBL" id="AP009384">
    <property type="protein sequence ID" value="BAF90239.1"/>
    <property type="molecule type" value="Genomic_DNA"/>
</dbReference>
<feature type="region of interest" description="Disordered" evidence="1">
    <location>
        <begin position="188"/>
        <end position="223"/>
    </location>
</feature>
<feature type="signal peptide" evidence="2">
    <location>
        <begin position="1"/>
        <end position="34"/>
    </location>
</feature>
<dbReference type="eggNOG" id="ENOG5031PVX">
    <property type="taxonomic scope" value="Bacteria"/>
</dbReference>
<dbReference type="HOGENOM" id="CLU_1140694_0_0_5"/>
<keyword evidence="2" id="KW-0732">Signal</keyword>
<sequence length="239" mass="25985">MDRKHGKGPMRNTMRRSLQTSRMRAFLLAASALAATPALFAAAPAAAQTANQLPQSQDGTLMNSIMGAIGIGGDTRPSIDYRERAPLVVPPSAANGELPQPQAPASTKLNNWPKDPDMARAEKANAVDNSPAQRYEDKRDVLLPSELNKGRKANAGKLDGPAQRYEDKRDVLSPSELGFKSWFGITPSDQKPMVFTGEPTRESLTQPPTGYQTPAPNAPYGVVEKKNEPFKFPTLFDRN</sequence>
<protein>
    <submittedName>
        <fullName evidence="3">Uncharacterized protein</fullName>
    </submittedName>
</protein>
<name>A8HT09_AZOC5</name>
<proteinExistence type="predicted"/>
<reference evidence="3 4" key="5">
    <citation type="journal article" date="2010" name="Appl. Environ. Microbiol.">
        <title>phrR-like gene praR of Azorhizobium caulinodans ORS571 is essential for symbiosis with Sesbania rostrata and is involved in expression of reb genes.</title>
        <authorList>
            <person name="Akiba N."/>
            <person name="Aono T."/>
            <person name="Toyazaki H."/>
            <person name="Sato S."/>
            <person name="Oyaizu H."/>
        </authorList>
    </citation>
    <scope>NUCLEOTIDE SEQUENCE [LARGE SCALE GENOMIC DNA]</scope>
    <source>
        <strain evidence="4">ATCC 43989 / DSM 5975 / JCM 20966 / LMG 6465 / NBRC 14845 / NCIMB 13405 / ORS 571</strain>
    </source>
</reference>
<evidence type="ECO:0000313" key="4">
    <source>
        <dbReference type="Proteomes" id="UP000000270"/>
    </source>
</evidence>
<feature type="region of interest" description="Disordered" evidence="1">
    <location>
        <begin position="90"/>
        <end position="116"/>
    </location>
</feature>
<evidence type="ECO:0000256" key="2">
    <source>
        <dbReference type="SAM" id="SignalP"/>
    </source>
</evidence>
<feature type="chain" id="PRO_5002723874" evidence="2">
    <location>
        <begin position="35"/>
        <end position="239"/>
    </location>
</feature>
<dbReference type="Proteomes" id="UP000000270">
    <property type="component" value="Chromosome"/>
</dbReference>
<evidence type="ECO:0000256" key="1">
    <source>
        <dbReference type="SAM" id="MobiDB-lite"/>
    </source>
</evidence>
<reference evidence="3 4" key="4">
    <citation type="journal article" date="2009" name="Appl. Environ. Microbiol.">
        <title>Comparative genome-wide transcriptional profiling of Azorhizobium caulinodans ORS571 grown under free-living and symbiotic conditions.</title>
        <authorList>
            <person name="Tsukada S."/>
            <person name="Aono T."/>
            <person name="Akiba N."/>
            <person name="Lee KB."/>
            <person name="Liu CT."/>
            <person name="Toyazaki H."/>
            <person name="Oyaizu H."/>
        </authorList>
    </citation>
    <scope>NUCLEOTIDE SEQUENCE [LARGE SCALE GENOMIC DNA]</scope>
    <source>
        <strain evidence="4">ATCC 43989 / DSM 5975 / JCM 20966 / LMG 6465 / NBRC 14845 / NCIMB 13405 / ORS 571</strain>
    </source>
</reference>
<dbReference type="STRING" id="438753.AZC_4241"/>
<organism evidence="3 4">
    <name type="scientific">Azorhizobium caulinodans (strain ATCC 43989 / DSM 5975 / JCM 20966 / LMG 6465 / NBRC 14845 / NCIMB 13405 / ORS 571)</name>
    <dbReference type="NCBI Taxonomy" id="438753"/>
    <lineage>
        <taxon>Bacteria</taxon>
        <taxon>Pseudomonadati</taxon>
        <taxon>Pseudomonadota</taxon>
        <taxon>Alphaproteobacteria</taxon>
        <taxon>Hyphomicrobiales</taxon>
        <taxon>Xanthobacteraceae</taxon>
        <taxon>Azorhizobium</taxon>
    </lineage>
</organism>
<reference evidence="3 4" key="1">
    <citation type="journal article" date="2007" name="Appl. Environ. Microbiol.">
        <title>Rhizobial factors required for stem nodule maturation and maintenance in Sesbania rostrata-Azorhizobium caulinodans ORS571 symbiosis.</title>
        <authorList>
            <person name="Suzuki S."/>
            <person name="Aono T."/>
            <person name="Lee KB."/>
            <person name="Suzuki T."/>
            <person name="Liu CT."/>
            <person name="Miwa H."/>
            <person name="Wakao S."/>
            <person name="Iki T."/>
            <person name="Oyaizu H."/>
        </authorList>
    </citation>
    <scope>NUCLEOTIDE SEQUENCE [LARGE SCALE GENOMIC DNA]</scope>
    <source>
        <strain evidence="4">ATCC 43989 / DSM 5975 / JCM 20966 / LMG 6465 / NBRC 14845 / NCIMB 13405 / ORS 571</strain>
    </source>
</reference>
<dbReference type="AlphaFoldDB" id="A8HT09"/>
<reference evidence="3 4" key="3">
    <citation type="journal article" date="2008" name="BMC Genomics">
        <title>The genome of the versatile nitrogen fixer Azorhizobium caulinodans ORS571.</title>
        <authorList>
            <person name="Lee KB."/>
            <person name="Backer P.D."/>
            <person name="Aono T."/>
            <person name="Liu CT."/>
            <person name="Suzuki S."/>
            <person name="Suzuki T."/>
            <person name="Kaneko T."/>
            <person name="Yamada M."/>
            <person name="Tabata S."/>
            <person name="Kupfer D.M."/>
            <person name="Najar F.Z."/>
            <person name="Wiley G.B."/>
            <person name="Roe B."/>
            <person name="Binnewies T.T."/>
            <person name="Ussery D.W."/>
            <person name="D'Haeze W."/>
            <person name="Herder J.D."/>
            <person name="Gevers D."/>
            <person name="Vereecke D."/>
            <person name="Holsters M."/>
            <person name="Oyaizu H."/>
        </authorList>
    </citation>
    <scope>NUCLEOTIDE SEQUENCE [LARGE SCALE GENOMIC DNA]</scope>
    <source>
        <strain evidence="4">ATCC 43989 / DSM 5975 / JCM 20966 / LMG 6465 / NBRC 14845 / NCIMB 13405 / ORS 571</strain>
    </source>
</reference>
<feature type="compositionally biased region" description="Polar residues" evidence="1">
    <location>
        <begin position="202"/>
        <end position="215"/>
    </location>
</feature>
<accession>A8HT09</accession>